<evidence type="ECO:0000256" key="1">
    <source>
        <dbReference type="SAM" id="Phobius"/>
    </source>
</evidence>
<dbReference type="InterPro" id="IPR009937">
    <property type="entry name" value="Phage_holin_3_6"/>
</dbReference>
<dbReference type="AlphaFoldDB" id="A0A1D9MII5"/>
<dbReference type="KEGG" id="avu:BK816_00775"/>
<dbReference type="RefSeq" id="WP_071163475.1">
    <property type="nucleotide sequence ID" value="NZ_CP017812.1"/>
</dbReference>
<keyword evidence="3" id="KW-1185">Reference proteome</keyword>
<evidence type="ECO:0000313" key="2">
    <source>
        <dbReference type="EMBL" id="AOZ72009.1"/>
    </source>
</evidence>
<name>A0A1D9MII5_9ACTO</name>
<dbReference type="OrthoDB" id="9930293at2"/>
<keyword evidence="1" id="KW-0812">Transmembrane</keyword>
<evidence type="ECO:0008006" key="4">
    <source>
        <dbReference type="Google" id="ProtNLM"/>
    </source>
</evidence>
<proteinExistence type="predicted"/>
<feature type="transmembrane region" description="Helical" evidence="1">
    <location>
        <begin position="52"/>
        <end position="70"/>
    </location>
</feature>
<dbReference type="EMBL" id="CP017812">
    <property type="protein sequence ID" value="AOZ72009.1"/>
    <property type="molecule type" value="Genomic_DNA"/>
</dbReference>
<keyword evidence="1" id="KW-0472">Membrane</keyword>
<dbReference type="STRING" id="1912795.BK816_00775"/>
<reference evidence="2 3" key="1">
    <citation type="submission" date="2016-10" db="EMBL/GenBank/DDBJ databases">
        <title>Actinomyces aegypiusis sp. nov., isolated from the Aegypius monachus in Qinghai Tibet Plateau China.</title>
        <authorList>
            <person name="Wang Y."/>
        </authorList>
    </citation>
    <scope>NUCLEOTIDE SEQUENCE [LARGE SCALE GENOMIC DNA]</scope>
    <source>
        <strain evidence="2 3">VUL4_3</strain>
    </source>
</reference>
<evidence type="ECO:0000313" key="3">
    <source>
        <dbReference type="Proteomes" id="UP000176288"/>
    </source>
</evidence>
<accession>A0A1D9MII5</accession>
<gene>
    <name evidence="2" type="ORF">BK816_00775</name>
</gene>
<keyword evidence="1" id="KW-1133">Transmembrane helix</keyword>
<sequence>MSVEDAKESLNSGNSRPSLGELVGLVSKQTSALIRGEITLAKAKAAAAGKQFGVGAGLVVVALVLVFYFLERLFRAAEYAFGLLVPMWAAALIVAGILLLIILILLFVALASFKKGKTQTPNPGQGISMDVEAVKKGLNK</sequence>
<dbReference type="Proteomes" id="UP000176288">
    <property type="component" value="Chromosome"/>
</dbReference>
<feature type="transmembrane region" description="Helical" evidence="1">
    <location>
        <begin position="90"/>
        <end position="113"/>
    </location>
</feature>
<organism evidence="2 3">
    <name type="scientific">Boudabousia tangfeifanii</name>
    <dbReference type="NCBI Taxonomy" id="1912795"/>
    <lineage>
        <taxon>Bacteria</taxon>
        <taxon>Bacillati</taxon>
        <taxon>Actinomycetota</taxon>
        <taxon>Actinomycetes</taxon>
        <taxon>Actinomycetales</taxon>
        <taxon>Actinomycetaceae</taxon>
        <taxon>Boudabousia</taxon>
    </lineage>
</organism>
<dbReference type="Pfam" id="PF07332">
    <property type="entry name" value="Phage_holin_3_6"/>
    <property type="match status" value="1"/>
</dbReference>
<protein>
    <recommendedName>
        <fullName evidence="4">Phage holin family protein</fullName>
    </recommendedName>
</protein>